<proteinExistence type="predicted"/>
<organism evidence="2 3">
    <name type="scientific">Oricola thermophila</name>
    <dbReference type="NCBI Taxonomy" id="2742145"/>
    <lineage>
        <taxon>Bacteria</taxon>
        <taxon>Pseudomonadati</taxon>
        <taxon>Pseudomonadota</taxon>
        <taxon>Alphaproteobacteria</taxon>
        <taxon>Hyphomicrobiales</taxon>
        <taxon>Ahrensiaceae</taxon>
        <taxon>Oricola</taxon>
    </lineage>
</organism>
<dbReference type="RefSeq" id="WP_175275730.1">
    <property type="nucleotide sequence ID" value="NZ_CP054836.1"/>
</dbReference>
<dbReference type="KEGG" id="orm:HTY61_04855"/>
<gene>
    <name evidence="2" type="ORF">HTY61_04855</name>
</gene>
<keyword evidence="1" id="KW-0472">Membrane</keyword>
<evidence type="ECO:0000313" key="3">
    <source>
        <dbReference type="Proteomes" id="UP000509367"/>
    </source>
</evidence>
<keyword evidence="3" id="KW-1185">Reference proteome</keyword>
<dbReference type="EMBL" id="CP054836">
    <property type="protein sequence ID" value="QKV17833.1"/>
    <property type="molecule type" value="Genomic_DNA"/>
</dbReference>
<protein>
    <submittedName>
        <fullName evidence="2">Uncharacterized protein</fullName>
    </submittedName>
</protein>
<accession>A0A6N1VBA8</accession>
<dbReference type="Proteomes" id="UP000509367">
    <property type="component" value="Chromosome"/>
</dbReference>
<keyword evidence="1" id="KW-0812">Transmembrane</keyword>
<feature type="transmembrane region" description="Helical" evidence="1">
    <location>
        <begin position="36"/>
        <end position="54"/>
    </location>
</feature>
<dbReference type="AlphaFoldDB" id="A0A6N1VBA8"/>
<evidence type="ECO:0000313" key="2">
    <source>
        <dbReference type="EMBL" id="QKV17833.1"/>
    </source>
</evidence>
<name>A0A6N1VBA8_9HYPH</name>
<sequence length="56" mass="5686">MTRIILIVATVSLAITCIAAAIICAGAGDPFMPLMYLFGAMLNGAFAGALIGIGRE</sequence>
<keyword evidence="1" id="KW-1133">Transmembrane helix</keyword>
<reference evidence="2 3" key="1">
    <citation type="submission" date="2020-06" db="EMBL/GenBank/DDBJ databases">
        <title>Oricola thermophila sp. nov. isolated from a tidal sediments.</title>
        <authorList>
            <person name="Kwon K.K."/>
            <person name="Yang S.-H."/>
            <person name="Park M.-J."/>
        </authorList>
    </citation>
    <scope>NUCLEOTIDE SEQUENCE [LARGE SCALE GENOMIC DNA]</scope>
    <source>
        <strain evidence="2 3">MEBiC13590</strain>
    </source>
</reference>
<evidence type="ECO:0000256" key="1">
    <source>
        <dbReference type="SAM" id="Phobius"/>
    </source>
</evidence>